<evidence type="ECO:0000313" key="2">
    <source>
        <dbReference type="EMBL" id="MBC2243148.1"/>
    </source>
</evidence>
<dbReference type="AlphaFoldDB" id="A0A842F2Y4"/>
<gene>
    <name evidence="2" type="ORF">HCB25_03645</name>
</gene>
<protein>
    <recommendedName>
        <fullName evidence="1">KAP NTPase domain-containing protein</fullName>
    </recommendedName>
</protein>
<accession>A0A842F2Y4</accession>
<dbReference type="InterPro" id="IPR011646">
    <property type="entry name" value="KAP_P-loop"/>
</dbReference>
<organism evidence="2 3">
    <name type="scientific">Listeria booriae</name>
    <dbReference type="NCBI Taxonomy" id="1552123"/>
    <lineage>
        <taxon>Bacteria</taxon>
        <taxon>Bacillati</taxon>
        <taxon>Bacillota</taxon>
        <taxon>Bacilli</taxon>
        <taxon>Bacillales</taxon>
        <taxon>Listeriaceae</taxon>
        <taxon>Listeria</taxon>
    </lineage>
</organism>
<proteinExistence type="predicted"/>
<dbReference type="Proteomes" id="UP000550367">
    <property type="component" value="Unassembled WGS sequence"/>
</dbReference>
<name>A0A842F2Y4_9LIST</name>
<comment type="caution">
    <text evidence="2">The sequence shown here is derived from an EMBL/GenBank/DDBJ whole genome shotgun (WGS) entry which is preliminary data.</text>
</comment>
<feature type="domain" description="KAP NTPase" evidence="1">
    <location>
        <begin position="8"/>
        <end position="185"/>
    </location>
</feature>
<dbReference type="RefSeq" id="WP_185551423.1">
    <property type="nucleotide sequence ID" value="NZ_JAARYY010000002.1"/>
</dbReference>
<evidence type="ECO:0000259" key="1">
    <source>
        <dbReference type="Pfam" id="PF07693"/>
    </source>
</evidence>
<evidence type="ECO:0000313" key="3">
    <source>
        <dbReference type="Proteomes" id="UP000550367"/>
    </source>
</evidence>
<sequence>MGVENTTDRIISYLNIPKTNYAIFLDGAWGIGKSYFVFNKLKSKIKSDVQYDIQYFSLNGVGNIETLKKQVLFSLLSEKKQMSTQILSVVSSFSSSLSSVSYVGKISGPVQFFANASHNKLLKVDIEKQMMKKLLIFDDLERVQSIKVIEEFFGFISMTFLELTDTKIMLIGNEDEIVKKTKINHILPLKKK</sequence>
<reference evidence="2 3" key="1">
    <citation type="submission" date="2020-03" db="EMBL/GenBank/DDBJ databases">
        <title>Soil Listeria distribution.</title>
        <authorList>
            <person name="Liao J."/>
            <person name="Wiedmann M."/>
        </authorList>
    </citation>
    <scope>NUCLEOTIDE SEQUENCE [LARGE SCALE GENOMIC DNA]</scope>
    <source>
        <strain evidence="2 3">FSL L7-0153</strain>
    </source>
</reference>
<dbReference type="Pfam" id="PF07693">
    <property type="entry name" value="KAP_NTPase"/>
    <property type="match status" value="1"/>
</dbReference>
<dbReference type="EMBL" id="JAARYY010000002">
    <property type="protein sequence ID" value="MBC2243148.1"/>
    <property type="molecule type" value="Genomic_DNA"/>
</dbReference>